<feature type="compositionally biased region" description="Basic and acidic residues" evidence="1">
    <location>
        <begin position="1"/>
        <end position="17"/>
    </location>
</feature>
<accession>A0ABU1JBW4</accession>
<name>A0ABU1JBW4_9MICC</name>
<sequence>MSEAPEHESSQRSRMDSHWPSWQTGPCPSWCVQQHQEEDFPDDRKHQSQIVAVPAVWLDQSTLDEPADELVAGHLHLVVWQRIGTAETMVSLADEGYNGCFEVSFESANRLHHKLGELLDHIAGA</sequence>
<reference evidence="2 3" key="1">
    <citation type="submission" date="2023-07" db="EMBL/GenBank/DDBJ databases">
        <title>Sequencing the genomes of 1000 actinobacteria strains.</title>
        <authorList>
            <person name="Klenk H.-P."/>
        </authorList>
    </citation>
    <scope>NUCLEOTIDE SEQUENCE [LARGE SCALE GENOMIC DNA]</scope>
    <source>
        <strain evidence="2 3">DSM 14555</strain>
    </source>
</reference>
<keyword evidence="3" id="KW-1185">Reference proteome</keyword>
<proteinExistence type="predicted"/>
<comment type="caution">
    <text evidence="2">The sequence shown here is derived from an EMBL/GenBank/DDBJ whole genome shotgun (WGS) entry which is preliminary data.</text>
</comment>
<protein>
    <submittedName>
        <fullName evidence="2">Uncharacterized protein</fullName>
    </submittedName>
</protein>
<evidence type="ECO:0000313" key="3">
    <source>
        <dbReference type="Proteomes" id="UP001185069"/>
    </source>
</evidence>
<feature type="region of interest" description="Disordered" evidence="1">
    <location>
        <begin position="1"/>
        <end position="22"/>
    </location>
</feature>
<dbReference type="InterPro" id="IPR054202">
    <property type="entry name" value="DUF6907"/>
</dbReference>
<dbReference type="Pfam" id="PF21848">
    <property type="entry name" value="DUF6907"/>
    <property type="match status" value="1"/>
</dbReference>
<evidence type="ECO:0000256" key="1">
    <source>
        <dbReference type="SAM" id="MobiDB-lite"/>
    </source>
</evidence>
<dbReference type="EMBL" id="JAVDQF010000001">
    <property type="protein sequence ID" value="MDR6269918.1"/>
    <property type="molecule type" value="Genomic_DNA"/>
</dbReference>
<gene>
    <name evidence="2" type="ORF">JOE69_002156</name>
</gene>
<dbReference type="Proteomes" id="UP001185069">
    <property type="component" value="Unassembled WGS sequence"/>
</dbReference>
<dbReference type="RefSeq" id="WP_309798625.1">
    <property type="nucleotide sequence ID" value="NZ_BAAAHY010000005.1"/>
</dbReference>
<organism evidence="2 3">
    <name type="scientific">Arthrobacter russicus</name>
    <dbReference type="NCBI Taxonomy" id="172040"/>
    <lineage>
        <taxon>Bacteria</taxon>
        <taxon>Bacillati</taxon>
        <taxon>Actinomycetota</taxon>
        <taxon>Actinomycetes</taxon>
        <taxon>Micrococcales</taxon>
        <taxon>Micrococcaceae</taxon>
        <taxon>Arthrobacter</taxon>
    </lineage>
</organism>
<evidence type="ECO:0000313" key="2">
    <source>
        <dbReference type="EMBL" id="MDR6269918.1"/>
    </source>
</evidence>